<dbReference type="EMBL" id="BGPR01123465">
    <property type="protein sequence ID" value="GBN27019.1"/>
    <property type="molecule type" value="Genomic_DNA"/>
</dbReference>
<dbReference type="AlphaFoldDB" id="A0A4Y2MKC5"/>
<evidence type="ECO:0000256" key="1">
    <source>
        <dbReference type="SAM" id="MobiDB-lite"/>
    </source>
</evidence>
<feature type="compositionally biased region" description="Basic and acidic residues" evidence="1">
    <location>
        <begin position="34"/>
        <end position="45"/>
    </location>
</feature>
<comment type="caution">
    <text evidence="2">The sequence shown here is derived from an EMBL/GenBank/DDBJ whole genome shotgun (WGS) entry which is preliminary data.</text>
</comment>
<gene>
    <name evidence="2" type="ORF">AVEN_121128_1</name>
</gene>
<sequence>MDFRSPQARANDKPSYGSPYPPQPINGKSGLNVTRRERPHLGERKKSLQKTYFRIFDPGAKAIILGEIVNLTCWSISSVLRSCDRKITQGFEVPLYF</sequence>
<accession>A0A4Y2MKC5</accession>
<protein>
    <submittedName>
        <fullName evidence="2">Uncharacterized protein</fullName>
    </submittedName>
</protein>
<feature type="region of interest" description="Disordered" evidence="1">
    <location>
        <begin position="1"/>
        <end position="45"/>
    </location>
</feature>
<reference evidence="2 3" key="1">
    <citation type="journal article" date="2019" name="Sci. Rep.">
        <title>Orb-weaving spider Araneus ventricosus genome elucidates the spidroin gene catalogue.</title>
        <authorList>
            <person name="Kono N."/>
            <person name="Nakamura H."/>
            <person name="Ohtoshi R."/>
            <person name="Moran D.A.P."/>
            <person name="Shinohara A."/>
            <person name="Yoshida Y."/>
            <person name="Fujiwara M."/>
            <person name="Mori M."/>
            <person name="Tomita M."/>
            <person name="Arakawa K."/>
        </authorList>
    </citation>
    <scope>NUCLEOTIDE SEQUENCE [LARGE SCALE GENOMIC DNA]</scope>
</reference>
<proteinExistence type="predicted"/>
<evidence type="ECO:0000313" key="2">
    <source>
        <dbReference type="EMBL" id="GBN27019.1"/>
    </source>
</evidence>
<dbReference type="Proteomes" id="UP000499080">
    <property type="component" value="Unassembled WGS sequence"/>
</dbReference>
<evidence type="ECO:0000313" key="3">
    <source>
        <dbReference type="Proteomes" id="UP000499080"/>
    </source>
</evidence>
<keyword evidence="3" id="KW-1185">Reference proteome</keyword>
<name>A0A4Y2MKC5_ARAVE</name>
<organism evidence="2 3">
    <name type="scientific">Araneus ventricosus</name>
    <name type="common">Orbweaver spider</name>
    <name type="synonym">Epeira ventricosa</name>
    <dbReference type="NCBI Taxonomy" id="182803"/>
    <lineage>
        <taxon>Eukaryota</taxon>
        <taxon>Metazoa</taxon>
        <taxon>Ecdysozoa</taxon>
        <taxon>Arthropoda</taxon>
        <taxon>Chelicerata</taxon>
        <taxon>Arachnida</taxon>
        <taxon>Araneae</taxon>
        <taxon>Araneomorphae</taxon>
        <taxon>Entelegynae</taxon>
        <taxon>Araneoidea</taxon>
        <taxon>Araneidae</taxon>
        <taxon>Araneus</taxon>
    </lineage>
</organism>